<gene>
    <name evidence="2" type="ORF">CSTERTH_01285</name>
</gene>
<evidence type="ECO:0008006" key="4">
    <source>
        <dbReference type="Google" id="ProtNLM"/>
    </source>
</evidence>
<accession>A0A1B1YAF8</accession>
<dbReference type="InterPro" id="IPR050490">
    <property type="entry name" value="Bact_solute-bd_prot1"/>
</dbReference>
<organism evidence="2 3">
    <name type="scientific">Thermoclostridium stercorarium subsp. thermolacticum DSM 2910</name>
    <dbReference type="NCBI Taxonomy" id="1121336"/>
    <lineage>
        <taxon>Bacteria</taxon>
        <taxon>Bacillati</taxon>
        <taxon>Bacillota</taxon>
        <taxon>Clostridia</taxon>
        <taxon>Eubacteriales</taxon>
        <taxon>Oscillospiraceae</taxon>
        <taxon>Thermoclostridium</taxon>
    </lineage>
</organism>
<dbReference type="EMBL" id="CP014672">
    <property type="protein sequence ID" value="ANW97760.1"/>
    <property type="molecule type" value="Genomic_DNA"/>
</dbReference>
<dbReference type="PANTHER" id="PTHR43649">
    <property type="entry name" value="ARABINOSE-BINDING PROTEIN-RELATED"/>
    <property type="match status" value="1"/>
</dbReference>
<protein>
    <recommendedName>
        <fullName evidence="4">ABC transporter substrate-binding protein</fullName>
    </recommendedName>
</protein>
<dbReference type="Gene3D" id="3.40.190.10">
    <property type="entry name" value="Periplasmic binding protein-like II"/>
    <property type="match status" value="2"/>
</dbReference>
<dbReference type="AlphaFoldDB" id="A0A1B1YAF8"/>
<name>A0A1B1YAF8_THEST</name>
<sequence length="512" mass="57849">MSVFRNKRTVLFIVFVVLLAISLPGCREANIYDNNGNMSGESEKKPVEMKIVLGYAEEMPSKDNPVIQELNRLANANIIVEWTPMVSYNDKFNVLMASNNMPDVVLVPDVKNTTFLYAVNAGMFWELTDRIQNFSELREINPILLKNASVNGKLYMLPRERELKRKMVVYRADWAKEAGLGPPDTIEGIYNMAKAFAKGDFDGNSEIDTIGFALGTVNNEIDCFDALVVAFGGFNRWGIKDNKIVPSFMTEEYLETMKWLRKMYRENLINRDFAITKTTQIVPDLVDKEKTGLWLAYRLPTLSDPVLKAKQEQDPSVKREDVYGYAFLKDATGNERIAAETGISGGFAFPKKSVKTEERLNELLGVFNVIQSREGQILINNGIEGVHFELVEGKYAKAIDPEVFNREVSPIGQLGTGGTKAYIIADDEISIRLNMDRRTYNNMVFDVTATLFSSSYSSNYTTLQKIISDAQFKFIMGEIDEDEWNKAIEEWLKAGGEAAIDEFTNAYYGKVN</sequence>
<dbReference type="Proteomes" id="UP000092971">
    <property type="component" value="Chromosome"/>
</dbReference>
<dbReference type="OrthoDB" id="2644263at2"/>
<keyword evidence="1" id="KW-0732">Signal</keyword>
<dbReference type="RefSeq" id="WP_015357951.1">
    <property type="nucleotide sequence ID" value="NZ_CP014672.1"/>
</dbReference>
<evidence type="ECO:0000256" key="1">
    <source>
        <dbReference type="ARBA" id="ARBA00022729"/>
    </source>
</evidence>
<evidence type="ECO:0000313" key="2">
    <source>
        <dbReference type="EMBL" id="ANW97760.1"/>
    </source>
</evidence>
<evidence type="ECO:0000313" key="3">
    <source>
        <dbReference type="Proteomes" id="UP000092971"/>
    </source>
</evidence>
<dbReference type="SUPFAM" id="SSF53850">
    <property type="entry name" value="Periplasmic binding protein-like II"/>
    <property type="match status" value="1"/>
</dbReference>
<proteinExistence type="predicted"/>
<reference evidence="2 3" key="1">
    <citation type="submission" date="2016-02" db="EMBL/GenBank/DDBJ databases">
        <title>Comparison of Clostridium stercorarium subspecies using comparative genomics and transcriptomics.</title>
        <authorList>
            <person name="Schellenberg J."/>
            <person name="Thallinger G."/>
            <person name="Levin D.B."/>
            <person name="Zhang X."/>
            <person name="Alvare G."/>
            <person name="Fristensky B."/>
            <person name="Sparling R."/>
        </authorList>
    </citation>
    <scope>NUCLEOTIDE SEQUENCE [LARGE SCALE GENOMIC DNA]</scope>
    <source>
        <strain evidence="2 3">DSM 2910</strain>
    </source>
</reference>
<dbReference type="PANTHER" id="PTHR43649:SF33">
    <property type="entry name" value="POLYGALACTURONAN_RHAMNOGALACTURONAN-BINDING PROTEIN YTCQ"/>
    <property type="match status" value="1"/>
</dbReference>